<feature type="transmembrane region" description="Helical" evidence="1">
    <location>
        <begin position="21"/>
        <end position="40"/>
    </location>
</feature>
<protein>
    <submittedName>
        <fullName evidence="2">Uncharacterized protein</fullName>
    </submittedName>
</protein>
<dbReference type="VEuPathDB" id="ToxoDB:cyc_01822"/>
<evidence type="ECO:0000313" key="2">
    <source>
        <dbReference type="EMBL" id="OEH74201.1"/>
    </source>
</evidence>
<keyword evidence="3" id="KW-1185">Reference proteome</keyword>
<dbReference type="Proteomes" id="UP000095192">
    <property type="component" value="Unassembled WGS sequence"/>
</dbReference>
<reference evidence="2 3" key="1">
    <citation type="journal article" date="2016" name="BMC Genomics">
        <title>Comparative genomics reveals Cyclospora cayetanensis possesses coccidia-like metabolism and invasion components but unique surface antigens.</title>
        <authorList>
            <person name="Liu S."/>
            <person name="Wang L."/>
            <person name="Zheng H."/>
            <person name="Xu Z."/>
            <person name="Roellig D.M."/>
            <person name="Li N."/>
            <person name="Frace M.A."/>
            <person name="Tang K."/>
            <person name="Arrowood M.J."/>
            <person name="Moss D.M."/>
            <person name="Zhang L."/>
            <person name="Feng Y."/>
            <person name="Xiao L."/>
        </authorList>
    </citation>
    <scope>NUCLEOTIDE SEQUENCE [LARGE SCALE GENOMIC DNA]</scope>
    <source>
        <strain evidence="2 3">CHN_HEN01</strain>
    </source>
</reference>
<dbReference type="AlphaFoldDB" id="A0A1D3CSM3"/>
<dbReference type="InParanoid" id="A0A1D3CSM3"/>
<keyword evidence="1" id="KW-0472">Membrane</keyword>
<keyword evidence="1" id="KW-1133">Transmembrane helix</keyword>
<name>A0A1D3CSM3_9EIME</name>
<gene>
    <name evidence="2" type="ORF">cyc_01822</name>
</gene>
<keyword evidence="1" id="KW-0812">Transmembrane</keyword>
<evidence type="ECO:0000313" key="3">
    <source>
        <dbReference type="Proteomes" id="UP000095192"/>
    </source>
</evidence>
<accession>A0A1D3CSM3</accession>
<proteinExistence type="predicted"/>
<sequence length="150" mass="16675">MRGRFRNPKTLQESKRTAAQNLVLEAALYALLSGYSLFYAKLSRTFEGQGATPHAMDRMVWPRSVSPFLSRHVQQQTVRQSGMKNSRRGRSTGGLVLLAPSLYNLHTLQEKAIDQPGSQRLIAPRLELSCPLQEFFGPVGSWEGSGSSEP</sequence>
<dbReference type="EMBL" id="JROU02002097">
    <property type="protein sequence ID" value="OEH74201.1"/>
    <property type="molecule type" value="Genomic_DNA"/>
</dbReference>
<comment type="caution">
    <text evidence="2">The sequence shown here is derived from an EMBL/GenBank/DDBJ whole genome shotgun (WGS) entry which is preliminary data.</text>
</comment>
<evidence type="ECO:0000256" key="1">
    <source>
        <dbReference type="SAM" id="Phobius"/>
    </source>
</evidence>
<organism evidence="2 3">
    <name type="scientific">Cyclospora cayetanensis</name>
    <dbReference type="NCBI Taxonomy" id="88456"/>
    <lineage>
        <taxon>Eukaryota</taxon>
        <taxon>Sar</taxon>
        <taxon>Alveolata</taxon>
        <taxon>Apicomplexa</taxon>
        <taxon>Conoidasida</taxon>
        <taxon>Coccidia</taxon>
        <taxon>Eucoccidiorida</taxon>
        <taxon>Eimeriorina</taxon>
        <taxon>Eimeriidae</taxon>
        <taxon>Cyclospora</taxon>
    </lineage>
</organism>